<dbReference type="STRING" id="1423795.FD12_GL001910"/>
<accession>A0A512PLF0</accession>
<feature type="region of interest" description="Disordered" evidence="1">
    <location>
        <begin position="447"/>
        <end position="499"/>
    </location>
</feature>
<evidence type="ECO:0008006" key="4">
    <source>
        <dbReference type="Google" id="ProtNLM"/>
    </source>
</evidence>
<dbReference type="AlphaFoldDB" id="A0A512PLF0"/>
<protein>
    <recommendedName>
        <fullName evidence="4">Phage portal protein</fullName>
    </recommendedName>
</protein>
<proteinExistence type="predicted"/>
<dbReference type="NCBIfam" id="TIGR01538">
    <property type="entry name" value="portal_SPP1"/>
    <property type="match status" value="1"/>
</dbReference>
<feature type="compositionally biased region" description="Polar residues" evidence="1">
    <location>
        <begin position="449"/>
        <end position="499"/>
    </location>
</feature>
<evidence type="ECO:0000313" key="3">
    <source>
        <dbReference type="Proteomes" id="UP000321569"/>
    </source>
</evidence>
<dbReference type="RefSeq" id="WP_054747998.1">
    <property type="nucleotide sequence ID" value="NZ_BKAM01000007.1"/>
</dbReference>
<sequence>MVTIALPIEARELDNTFLDKVQVTHNGMFIFPSDEEISGGDLLAVIDYHRLHIRPKYLRDRRYFEGQHDILNRPPKAAYKPDNRLIINFPKKAVTSFNGFFIGTPVKIDSPDDTTDKTITNWENINNFEDICSEVSKDSSVYGRAYFYVYQDENGQPCVINCDPLNTFIIHDDTMAHRPKYGVQYVYDNQGIMHVSLIDAKVNRTLLMNGSSANYFDQAAAVANPYPIEPIIEVAENDERMGMCEDIFSLFDALDKAMSEKANDVDYFADAYLKIINATVSKEARKEMRDNRIINAIGDDASSVDVDFLAKPDADETQEHLVDRLVDYIYQIANVTNMNDEAFAGNPSGVTLKLKYQPMKDMADTKALKFKKALRDVFQCVFSVVEKTDADAWQQLEFKFTQSVPQNLLEEAQAVSYLYGKISKKTLYSQLPFIDDPDEEIKQMRAEQQADQQRTGNLVQQYLTDQQKNGGDTNANSKPATSPDSSVDQSGQPNRSTNG</sequence>
<dbReference type="OrthoDB" id="3189403at2"/>
<evidence type="ECO:0000256" key="1">
    <source>
        <dbReference type="SAM" id="MobiDB-lite"/>
    </source>
</evidence>
<dbReference type="Proteomes" id="UP000321569">
    <property type="component" value="Unassembled WGS sequence"/>
</dbReference>
<dbReference type="Pfam" id="PF05133">
    <property type="entry name" value="SPP1_portal"/>
    <property type="match status" value="1"/>
</dbReference>
<comment type="caution">
    <text evidence="2">The sequence shown here is derived from an EMBL/GenBank/DDBJ whole genome shotgun (WGS) entry which is preliminary data.</text>
</comment>
<dbReference type="InterPro" id="IPR021145">
    <property type="entry name" value="Portal_protein_SPP1_Gp6-like"/>
</dbReference>
<gene>
    <name evidence="2" type="ORF">LRA02_08880</name>
</gene>
<evidence type="ECO:0000313" key="2">
    <source>
        <dbReference type="EMBL" id="GEP72020.1"/>
    </source>
</evidence>
<dbReference type="EMBL" id="BKAM01000007">
    <property type="protein sequence ID" value="GEP72020.1"/>
    <property type="molecule type" value="Genomic_DNA"/>
</dbReference>
<name>A0A512PLF0_9LACO</name>
<organism evidence="2 3">
    <name type="scientific">Lentilactobacillus rapi</name>
    <dbReference type="NCBI Taxonomy" id="481723"/>
    <lineage>
        <taxon>Bacteria</taxon>
        <taxon>Bacillati</taxon>
        <taxon>Bacillota</taxon>
        <taxon>Bacilli</taxon>
        <taxon>Lactobacillales</taxon>
        <taxon>Lactobacillaceae</taxon>
        <taxon>Lentilactobacillus</taxon>
    </lineage>
</organism>
<dbReference type="InterPro" id="IPR006428">
    <property type="entry name" value="Portal_SPP1-type"/>
</dbReference>
<reference evidence="2 3" key="1">
    <citation type="submission" date="2019-07" db="EMBL/GenBank/DDBJ databases">
        <title>Whole genome shotgun sequence of Lactobacillus rapi NBRC 109618.</title>
        <authorList>
            <person name="Hosoyama A."/>
            <person name="Uohara A."/>
            <person name="Ohji S."/>
            <person name="Ichikawa N."/>
        </authorList>
    </citation>
    <scope>NUCLEOTIDE SEQUENCE [LARGE SCALE GENOMIC DNA]</scope>
    <source>
        <strain evidence="2 3">NBRC 109618</strain>
    </source>
</reference>